<comment type="similarity">
    <text evidence="4 13">In the N-terminal section; belongs to the cytidine and deoxycytidylate deaminase family.</text>
</comment>
<keyword evidence="8 13" id="KW-0378">Hydrolase</keyword>
<feature type="binding site" evidence="15">
    <location>
        <position position="173"/>
    </location>
    <ligand>
        <name>NADP(+)</name>
        <dbReference type="ChEBI" id="CHEBI:58349"/>
    </ligand>
</feature>
<dbReference type="SUPFAM" id="SSF53927">
    <property type="entry name" value="Cytidine deaminase-like"/>
    <property type="match status" value="1"/>
</dbReference>
<dbReference type="Proteomes" id="UP000742786">
    <property type="component" value="Unassembled WGS sequence"/>
</dbReference>
<evidence type="ECO:0000256" key="15">
    <source>
        <dbReference type="PIRSR" id="PIRSR006769-2"/>
    </source>
</evidence>
<keyword evidence="11 13" id="KW-0560">Oxidoreductase</keyword>
<comment type="catalytic activity">
    <reaction evidence="13">
        <text>5-amino-6-(5-phospho-D-ribitylamino)uracil + NADP(+) = 5-amino-6-(5-phospho-D-ribosylamino)uracil + NADPH + H(+)</text>
        <dbReference type="Rhea" id="RHEA:17845"/>
        <dbReference type="ChEBI" id="CHEBI:15378"/>
        <dbReference type="ChEBI" id="CHEBI:57783"/>
        <dbReference type="ChEBI" id="CHEBI:58349"/>
        <dbReference type="ChEBI" id="CHEBI:58421"/>
        <dbReference type="ChEBI" id="CHEBI:58453"/>
        <dbReference type="EC" id="1.1.1.193"/>
    </reaction>
</comment>
<keyword evidence="19" id="KW-1185">Reference proteome</keyword>
<dbReference type="InterPro" id="IPR050765">
    <property type="entry name" value="Riboflavin_Biosynth_HTPR"/>
</dbReference>
<dbReference type="EC" id="3.5.4.26" evidence="13"/>
<evidence type="ECO:0000259" key="17">
    <source>
        <dbReference type="PROSITE" id="PS51747"/>
    </source>
</evidence>
<feature type="binding site" evidence="15">
    <location>
        <position position="199"/>
    </location>
    <ligand>
        <name>NADP(+)</name>
        <dbReference type="ChEBI" id="CHEBI:58349"/>
    </ligand>
</feature>
<comment type="pathway">
    <text evidence="2 13">Cofactor biosynthesis; riboflavin biosynthesis; 5-amino-6-(D-ribitylamino)uracil from GTP: step 2/4.</text>
</comment>
<evidence type="ECO:0000256" key="2">
    <source>
        <dbReference type="ARBA" id="ARBA00004882"/>
    </source>
</evidence>
<feature type="binding site" evidence="16">
    <location>
        <position position="87"/>
    </location>
    <ligand>
        <name>Zn(2+)</name>
        <dbReference type="ChEBI" id="CHEBI:29105"/>
        <note>catalytic</note>
    </ligand>
</feature>
<dbReference type="Pfam" id="PF00383">
    <property type="entry name" value="dCMP_cyt_deam_1"/>
    <property type="match status" value="1"/>
</dbReference>
<dbReference type="InterPro" id="IPR004794">
    <property type="entry name" value="Eubact_RibD"/>
</dbReference>
<dbReference type="GO" id="GO:0008835">
    <property type="term" value="F:diaminohydroxyphosphoribosylaminopyrimidine deaminase activity"/>
    <property type="evidence" value="ECO:0007669"/>
    <property type="project" value="UniProtKB-EC"/>
</dbReference>
<dbReference type="NCBIfam" id="TIGR00227">
    <property type="entry name" value="ribD_Cterm"/>
    <property type="match status" value="1"/>
</dbReference>
<dbReference type="GO" id="GO:0008703">
    <property type="term" value="F:5-amino-6-(5-phosphoribosylamino)uracil reductase activity"/>
    <property type="evidence" value="ECO:0007669"/>
    <property type="project" value="UniProtKB-EC"/>
</dbReference>
<keyword evidence="9 13" id="KW-0862">Zinc</keyword>
<dbReference type="InterPro" id="IPR024072">
    <property type="entry name" value="DHFR-like_dom_sf"/>
</dbReference>
<gene>
    <name evidence="18" type="primary">ribD</name>
    <name evidence="18" type="ORF">GTOL_13103</name>
</gene>
<evidence type="ECO:0000256" key="10">
    <source>
        <dbReference type="ARBA" id="ARBA00022857"/>
    </source>
</evidence>
<keyword evidence="6 13" id="KW-0686">Riboflavin biosynthesis</keyword>
<organism evidence="18 19">
    <name type="scientific">Georgfuchsia toluolica</name>
    <dbReference type="NCBI Taxonomy" id="424218"/>
    <lineage>
        <taxon>Bacteria</taxon>
        <taxon>Pseudomonadati</taxon>
        <taxon>Pseudomonadota</taxon>
        <taxon>Betaproteobacteria</taxon>
        <taxon>Nitrosomonadales</taxon>
        <taxon>Sterolibacteriaceae</taxon>
        <taxon>Georgfuchsia</taxon>
    </lineage>
</organism>
<evidence type="ECO:0000313" key="19">
    <source>
        <dbReference type="Proteomes" id="UP000742786"/>
    </source>
</evidence>
<name>A0A916N1R8_9PROT</name>
<evidence type="ECO:0000256" key="3">
    <source>
        <dbReference type="ARBA" id="ARBA00004910"/>
    </source>
</evidence>
<evidence type="ECO:0000256" key="14">
    <source>
        <dbReference type="PIRSR" id="PIRSR006769-1"/>
    </source>
</evidence>
<feature type="active site" description="Proton donor" evidence="14">
    <location>
        <position position="55"/>
    </location>
</feature>
<comment type="catalytic activity">
    <reaction evidence="13">
        <text>2,5-diamino-6-hydroxy-4-(5-phosphoribosylamino)-pyrimidine + H2O + H(+) = 5-amino-6-(5-phospho-D-ribosylamino)uracil + NH4(+)</text>
        <dbReference type="Rhea" id="RHEA:21868"/>
        <dbReference type="ChEBI" id="CHEBI:15377"/>
        <dbReference type="ChEBI" id="CHEBI:15378"/>
        <dbReference type="ChEBI" id="CHEBI:28938"/>
        <dbReference type="ChEBI" id="CHEBI:58453"/>
        <dbReference type="ChEBI" id="CHEBI:58614"/>
        <dbReference type="EC" id="3.5.4.26"/>
    </reaction>
</comment>
<evidence type="ECO:0000256" key="5">
    <source>
        <dbReference type="ARBA" id="ARBA00007417"/>
    </source>
</evidence>
<evidence type="ECO:0000256" key="4">
    <source>
        <dbReference type="ARBA" id="ARBA00005259"/>
    </source>
</evidence>
<dbReference type="InterPro" id="IPR002734">
    <property type="entry name" value="RibDG_C"/>
</dbReference>
<feature type="binding site" evidence="15">
    <location>
        <begin position="295"/>
        <end position="301"/>
    </location>
    <ligand>
        <name>NADP(+)</name>
        <dbReference type="ChEBI" id="CHEBI:58349"/>
    </ligand>
</feature>
<comment type="function">
    <text evidence="1 13">Converts 2,5-diamino-6-(ribosylamino)-4(3h)-pyrimidinone 5'-phosphate into 5-amino-6-(ribosylamino)-2,4(1h,3h)-pyrimidinedione 5'-phosphate.</text>
</comment>
<evidence type="ECO:0000256" key="11">
    <source>
        <dbReference type="ARBA" id="ARBA00023002"/>
    </source>
</evidence>
<dbReference type="Gene3D" id="3.40.140.10">
    <property type="entry name" value="Cytidine Deaminase, domain 2"/>
    <property type="match status" value="1"/>
</dbReference>
<keyword evidence="12" id="KW-0511">Multifunctional enzyme</keyword>
<feature type="binding site" evidence="16">
    <location>
        <position position="53"/>
    </location>
    <ligand>
        <name>Zn(2+)</name>
        <dbReference type="ChEBI" id="CHEBI:29105"/>
        <note>catalytic</note>
    </ligand>
</feature>
<comment type="caution">
    <text evidence="18">The sequence shown here is derived from an EMBL/GenBank/DDBJ whole genome shotgun (WGS) entry which is preliminary data.</text>
</comment>
<evidence type="ECO:0000256" key="12">
    <source>
        <dbReference type="ARBA" id="ARBA00023268"/>
    </source>
</evidence>
<dbReference type="PROSITE" id="PS00903">
    <property type="entry name" value="CYT_DCMP_DEAMINASES_1"/>
    <property type="match status" value="1"/>
</dbReference>
<dbReference type="FunFam" id="3.40.140.10:FF:000025">
    <property type="entry name" value="Riboflavin biosynthesis protein RibD"/>
    <property type="match status" value="1"/>
</dbReference>
<feature type="binding site" evidence="15">
    <location>
        <position position="293"/>
    </location>
    <ligand>
        <name>substrate</name>
    </ligand>
</feature>
<dbReference type="PIRSF" id="PIRSF006769">
    <property type="entry name" value="RibD"/>
    <property type="match status" value="1"/>
</dbReference>
<dbReference type="GO" id="GO:0009231">
    <property type="term" value="P:riboflavin biosynthetic process"/>
    <property type="evidence" value="ECO:0007669"/>
    <property type="project" value="UniProtKB-KW"/>
</dbReference>
<dbReference type="InterPro" id="IPR002125">
    <property type="entry name" value="CMP_dCMP_dom"/>
</dbReference>
<dbReference type="GO" id="GO:0008270">
    <property type="term" value="F:zinc ion binding"/>
    <property type="evidence" value="ECO:0007669"/>
    <property type="project" value="InterPro"/>
</dbReference>
<dbReference type="SUPFAM" id="SSF53597">
    <property type="entry name" value="Dihydrofolate reductase-like"/>
    <property type="match status" value="1"/>
</dbReference>
<proteinExistence type="inferred from homology"/>
<dbReference type="CDD" id="cd01284">
    <property type="entry name" value="Riboflavin_deaminase-reductase"/>
    <property type="match status" value="1"/>
</dbReference>
<dbReference type="InterPro" id="IPR011549">
    <property type="entry name" value="RibD_C"/>
</dbReference>
<protein>
    <recommendedName>
        <fullName evidence="13">Riboflavin biosynthesis protein RibD</fullName>
    </recommendedName>
    <domain>
        <recommendedName>
            <fullName evidence="13">Diaminohydroxyphosphoribosylaminopyrimidine deaminase</fullName>
            <shortName evidence="13">DRAP deaminase</shortName>
            <ecNumber evidence="13">3.5.4.26</ecNumber>
        </recommendedName>
        <alternativeName>
            <fullName evidence="13">Riboflavin-specific deaminase</fullName>
        </alternativeName>
    </domain>
    <domain>
        <recommendedName>
            <fullName evidence="13">5-amino-6-(5-phosphoribosylamino)uracil reductase</fullName>
            <ecNumber evidence="13">1.1.1.193</ecNumber>
        </recommendedName>
        <alternativeName>
            <fullName evidence="13">HTP reductase</fullName>
        </alternativeName>
    </domain>
</protein>
<dbReference type="Pfam" id="PF01872">
    <property type="entry name" value="RibD_C"/>
    <property type="match status" value="1"/>
</dbReference>
<feature type="binding site" evidence="15">
    <location>
        <position position="210"/>
    </location>
    <ligand>
        <name>substrate</name>
    </ligand>
</feature>
<accession>A0A916N1R8</accession>
<reference evidence="18" key="1">
    <citation type="submission" date="2021-04" db="EMBL/GenBank/DDBJ databases">
        <authorList>
            <person name="Hornung B."/>
        </authorList>
    </citation>
    <scope>NUCLEOTIDE SEQUENCE</scope>
    <source>
        <strain evidence="18">G5G6</strain>
    </source>
</reference>
<dbReference type="RefSeq" id="WP_220637361.1">
    <property type="nucleotide sequence ID" value="NZ_CAJQUM010000001.1"/>
</dbReference>
<evidence type="ECO:0000256" key="16">
    <source>
        <dbReference type="PIRSR" id="PIRSR006769-3"/>
    </source>
</evidence>
<evidence type="ECO:0000313" key="18">
    <source>
        <dbReference type="EMBL" id="CAG4885220.1"/>
    </source>
</evidence>
<comment type="pathway">
    <text evidence="3 13">Cofactor biosynthesis; riboflavin biosynthesis; 5-amino-6-(D-ribitylamino)uracil from GTP: step 3/4.</text>
</comment>
<dbReference type="InterPro" id="IPR016193">
    <property type="entry name" value="Cytidine_deaminase-like"/>
</dbReference>
<feature type="domain" description="CMP/dCMP-type deaminase" evidence="17">
    <location>
        <begin position="4"/>
        <end position="126"/>
    </location>
</feature>
<dbReference type="EC" id="1.1.1.193" evidence="13"/>
<feature type="binding site" evidence="15">
    <location>
        <position position="225"/>
    </location>
    <ligand>
        <name>NADP(+)</name>
        <dbReference type="ChEBI" id="CHEBI:58349"/>
    </ligand>
</feature>
<feature type="binding site" evidence="16">
    <location>
        <position position="78"/>
    </location>
    <ligand>
        <name>Zn(2+)</name>
        <dbReference type="ChEBI" id="CHEBI:29105"/>
        <note>catalytic</note>
    </ligand>
</feature>
<dbReference type="PROSITE" id="PS51747">
    <property type="entry name" value="CYT_DCMP_DEAMINASES_2"/>
    <property type="match status" value="1"/>
</dbReference>
<dbReference type="AlphaFoldDB" id="A0A916N1R8"/>
<comment type="cofactor">
    <cofactor evidence="13 16">
        <name>Zn(2+)</name>
        <dbReference type="ChEBI" id="CHEBI:29105"/>
    </cofactor>
    <text evidence="13 16">Binds 1 zinc ion.</text>
</comment>
<evidence type="ECO:0000256" key="13">
    <source>
        <dbReference type="PIRNR" id="PIRNR006769"/>
    </source>
</evidence>
<feature type="binding site" evidence="15">
    <location>
        <position position="171"/>
    </location>
    <ligand>
        <name>substrate</name>
    </ligand>
</feature>
<feature type="binding site" evidence="15">
    <location>
        <position position="203"/>
    </location>
    <ligand>
        <name>substrate</name>
    </ligand>
</feature>
<keyword evidence="10 13" id="KW-0521">NADP</keyword>
<dbReference type="PANTHER" id="PTHR38011">
    <property type="entry name" value="DIHYDROFOLATE REDUCTASE FAMILY PROTEIN (AFU_ORTHOLOGUE AFUA_8G06820)"/>
    <property type="match status" value="1"/>
</dbReference>
<evidence type="ECO:0000256" key="8">
    <source>
        <dbReference type="ARBA" id="ARBA00022801"/>
    </source>
</evidence>
<dbReference type="GO" id="GO:0050661">
    <property type="term" value="F:NADP binding"/>
    <property type="evidence" value="ECO:0007669"/>
    <property type="project" value="InterPro"/>
</dbReference>
<dbReference type="NCBIfam" id="TIGR00326">
    <property type="entry name" value="eubact_ribD"/>
    <property type="match status" value="1"/>
</dbReference>
<evidence type="ECO:0000256" key="6">
    <source>
        <dbReference type="ARBA" id="ARBA00022619"/>
    </source>
</evidence>
<sequence>MFLTADHEHMALALRLAQRGLYTATPNPRVGCVIVRDGKVVGEGWHERAGEAHAEVNALRMAGNLAQGATAYVTLEPCSHHGRTPPCADALIAAGIVRVVAAMQDPNPLVAGQGIEKLRAAGIATAAGLMEAEARELNIGFVSRMTRGRPWVRVKIAASIDGKTALNNGISQWITGPDARCDAHVWRARSCAMLTGIGTVREDNPRLTVRDIETTRQPLRIVVDSRLETPLSARILEGGNALIATASEDKARIAALGKLGVQVVVLPNAQGKVDLSALLTELGRRDINEVMVEAGPRLNGSLLREGCVDELLIYQAPVLLGDNARGMVNLPELTDLSGKCELTIIERRAIGPDLRLIARLKQA</sequence>
<feature type="binding site" evidence="15">
    <location>
        <position position="157"/>
    </location>
    <ligand>
        <name>NADP(+)</name>
        <dbReference type="ChEBI" id="CHEBI:58349"/>
    </ligand>
</feature>
<dbReference type="EMBL" id="CAJQUM010000001">
    <property type="protein sequence ID" value="CAG4885220.1"/>
    <property type="molecule type" value="Genomic_DNA"/>
</dbReference>
<dbReference type="PANTHER" id="PTHR38011:SF7">
    <property type="entry name" value="2,5-DIAMINO-6-RIBOSYLAMINO-4(3H)-PYRIMIDINONE 5'-PHOSPHATE REDUCTASE"/>
    <property type="match status" value="1"/>
</dbReference>
<feature type="binding site" evidence="15">
    <location>
        <position position="207"/>
    </location>
    <ligand>
        <name>substrate</name>
    </ligand>
</feature>
<keyword evidence="7 13" id="KW-0479">Metal-binding</keyword>
<dbReference type="InterPro" id="IPR016192">
    <property type="entry name" value="APOBEC/CMP_deaminase_Zn-bd"/>
</dbReference>
<evidence type="ECO:0000256" key="7">
    <source>
        <dbReference type="ARBA" id="ARBA00022723"/>
    </source>
</evidence>
<evidence type="ECO:0000256" key="1">
    <source>
        <dbReference type="ARBA" id="ARBA00002151"/>
    </source>
</evidence>
<evidence type="ECO:0000256" key="9">
    <source>
        <dbReference type="ARBA" id="ARBA00022833"/>
    </source>
</evidence>
<feature type="binding site" evidence="15">
    <location>
        <position position="187"/>
    </location>
    <ligand>
        <name>substrate</name>
    </ligand>
</feature>
<dbReference type="Gene3D" id="3.40.430.10">
    <property type="entry name" value="Dihydrofolate Reductase, subunit A"/>
    <property type="match status" value="1"/>
</dbReference>
<comment type="similarity">
    <text evidence="5 13">In the C-terminal section; belongs to the HTP reductase family.</text>
</comment>